<dbReference type="InterPro" id="IPR029068">
    <property type="entry name" value="Glyas_Bleomycin-R_OHBP_Dase"/>
</dbReference>
<dbReference type="RefSeq" id="WP_199542770.1">
    <property type="nucleotide sequence ID" value="NZ_MASW01000014.1"/>
</dbReference>
<dbReference type="PANTHER" id="PTHR33993">
    <property type="entry name" value="GLYOXALASE-RELATED"/>
    <property type="match status" value="1"/>
</dbReference>
<name>A0A2V4ADS2_9PSEU</name>
<dbReference type="Gene3D" id="3.10.180.10">
    <property type="entry name" value="2,3-Dihydroxybiphenyl 1,2-Dioxygenase, domain 1"/>
    <property type="match status" value="1"/>
</dbReference>
<sequence>MADSKCDLRSILLPASDLESSLAFYRDGLGLGVRMRDRDDYAELSAGSIKLALATPADHPVPESALPVFRSDDVSVAVSRLLAAGATVLSGPVEGAHEIRAVLRDPSGNPFVVYRSRA</sequence>
<keyword evidence="2" id="KW-1185">Reference proteome</keyword>
<reference evidence="1 2" key="1">
    <citation type="submission" date="2016-07" db="EMBL/GenBank/DDBJ databases">
        <title>Draft genome sequence of Prauserella muralis DSM 45305, isolated from a mould-covered wall in an indoor environment.</title>
        <authorList>
            <person name="Ruckert C."/>
            <person name="Albersmeier A."/>
            <person name="Jiang C.-L."/>
            <person name="Jiang Y."/>
            <person name="Kalinowski J."/>
            <person name="Schneider O."/>
            <person name="Winkler A."/>
            <person name="Zotchev S.B."/>
        </authorList>
    </citation>
    <scope>NUCLEOTIDE SEQUENCE [LARGE SCALE GENOMIC DNA]</scope>
    <source>
        <strain evidence="1 2">DSM 45305</strain>
    </source>
</reference>
<dbReference type="AlphaFoldDB" id="A0A2V4ADS2"/>
<organism evidence="1 2">
    <name type="scientific">Prauserella muralis</name>
    <dbReference type="NCBI Taxonomy" id="588067"/>
    <lineage>
        <taxon>Bacteria</taxon>
        <taxon>Bacillati</taxon>
        <taxon>Actinomycetota</taxon>
        <taxon>Actinomycetes</taxon>
        <taxon>Pseudonocardiales</taxon>
        <taxon>Pseudonocardiaceae</taxon>
        <taxon>Prauserella</taxon>
    </lineage>
</organism>
<dbReference type="InterPro" id="IPR037523">
    <property type="entry name" value="VOC_core"/>
</dbReference>
<accession>A0A2V4ADS2</accession>
<dbReference type="Pfam" id="PF18029">
    <property type="entry name" value="Glyoxalase_6"/>
    <property type="match status" value="1"/>
</dbReference>
<dbReference type="PANTHER" id="PTHR33993:SF14">
    <property type="entry name" value="GB|AAF24581.1"/>
    <property type="match status" value="1"/>
</dbReference>
<dbReference type="InterPro" id="IPR041581">
    <property type="entry name" value="Glyoxalase_6"/>
</dbReference>
<evidence type="ECO:0000313" key="2">
    <source>
        <dbReference type="Proteomes" id="UP000249915"/>
    </source>
</evidence>
<dbReference type="InterPro" id="IPR052164">
    <property type="entry name" value="Anthracycline_SecMetBiosynth"/>
</dbReference>
<dbReference type="EMBL" id="MASW01000014">
    <property type="protein sequence ID" value="PXY17460.1"/>
    <property type="molecule type" value="Genomic_DNA"/>
</dbReference>
<dbReference type="SUPFAM" id="SSF54593">
    <property type="entry name" value="Glyoxalase/Bleomycin resistance protein/Dihydroxybiphenyl dioxygenase"/>
    <property type="match status" value="1"/>
</dbReference>
<dbReference type="Proteomes" id="UP000249915">
    <property type="component" value="Unassembled WGS sequence"/>
</dbReference>
<proteinExistence type="predicted"/>
<dbReference type="PROSITE" id="PS51819">
    <property type="entry name" value="VOC"/>
    <property type="match status" value="1"/>
</dbReference>
<protein>
    <submittedName>
        <fullName evidence="1">Uncharacterized protein</fullName>
    </submittedName>
</protein>
<gene>
    <name evidence="1" type="ORF">BAY60_34330</name>
</gene>
<evidence type="ECO:0000313" key="1">
    <source>
        <dbReference type="EMBL" id="PXY17460.1"/>
    </source>
</evidence>
<comment type="caution">
    <text evidence="1">The sequence shown here is derived from an EMBL/GenBank/DDBJ whole genome shotgun (WGS) entry which is preliminary data.</text>
</comment>